<organism evidence="9 10">
    <name type="scientific">Kutzneria buriramensis</name>
    <dbReference type="NCBI Taxonomy" id="1045776"/>
    <lineage>
        <taxon>Bacteria</taxon>
        <taxon>Bacillati</taxon>
        <taxon>Actinomycetota</taxon>
        <taxon>Actinomycetes</taxon>
        <taxon>Pseudonocardiales</taxon>
        <taxon>Pseudonocardiaceae</taxon>
        <taxon>Kutzneria</taxon>
    </lineage>
</organism>
<evidence type="ECO:0000256" key="3">
    <source>
        <dbReference type="ARBA" id="ARBA00022448"/>
    </source>
</evidence>
<evidence type="ECO:0000256" key="6">
    <source>
        <dbReference type="ARBA" id="ARBA00022989"/>
    </source>
</evidence>
<keyword evidence="5 8" id="KW-0812">Transmembrane</keyword>
<reference evidence="9 10" key="1">
    <citation type="submission" date="2018-08" db="EMBL/GenBank/DDBJ databases">
        <title>Genomic Encyclopedia of Archaeal and Bacterial Type Strains, Phase II (KMG-II): from individual species to whole genera.</title>
        <authorList>
            <person name="Goeker M."/>
        </authorList>
    </citation>
    <scope>NUCLEOTIDE SEQUENCE [LARGE SCALE GENOMIC DNA]</scope>
    <source>
        <strain evidence="9 10">DSM 45791</strain>
    </source>
</reference>
<name>A0A3E0HQ05_9PSEU</name>
<evidence type="ECO:0000313" key="9">
    <source>
        <dbReference type="EMBL" id="REH48653.1"/>
    </source>
</evidence>
<evidence type="ECO:0000256" key="8">
    <source>
        <dbReference type="SAM" id="Phobius"/>
    </source>
</evidence>
<protein>
    <submittedName>
        <fullName evidence="9">Magnesium transporter</fullName>
    </submittedName>
</protein>
<evidence type="ECO:0000256" key="1">
    <source>
        <dbReference type="ARBA" id="ARBA00004651"/>
    </source>
</evidence>
<keyword evidence="4" id="KW-1003">Cell membrane</keyword>
<comment type="caution">
    <text evidence="9">The sequence shown here is derived from an EMBL/GenBank/DDBJ whole genome shotgun (WGS) entry which is preliminary data.</text>
</comment>
<dbReference type="AlphaFoldDB" id="A0A3E0HQ05"/>
<comment type="subcellular location">
    <subcellularLocation>
        <location evidence="1">Cell membrane</location>
        <topology evidence="1">Multi-pass membrane protein</topology>
    </subcellularLocation>
</comment>
<keyword evidence="3" id="KW-0813">Transport</keyword>
<feature type="transmembrane region" description="Helical" evidence="8">
    <location>
        <begin position="267"/>
        <end position="285"/>
    </location>
</feature>
<evidence type="ECO:0000256" key="4">
    <source>
        <dbReference type="ARBA" id="ARBA00022475"/>
    </source>
</evidence>
<dbReference type="GO" id="GO:0005886">
    <property type="term" value="C:plasma membrane"/>
    <property type="evidence" value="ECO:0007669"/>
    <property type="project" value="UniProtKB-SubCell"/>
</dbReference>
<proteinExistence type="inferred from homology"/>
<evidence type="ECO:0000256" key="2">
    <source>
        <dbReference type="ARBA" id="ARBA00009765"/>
    </source>
</evidence>
<sequence length="323" mass="36822">MARTRLYRNGVLAAEDFNPADISDHLEEPGVAMWLDMCEPDESDLRTISEELGLHRLAVEDAVHEHQRPKLDHYESHLFLAAYLATVDPDTERLRTSEISVFITPTTLVTVRKDDGFDIGKVLARWDTNADLAKSGVGFLLHGVLDFIVDSHIDSVQLLDERIEQMEEALFEDDVDLRPLQRRSYQLRRSLMGLRKVAGPMREVLEGVLRHGSHLVDRTMKPYFGDVQDHVLKTAGRIESLRELVATLRETELTVQGNQLNLIMKQVTSWAAIIAVPTLITGFYGQNVTYPGINTEWGFWLSSAVIVVASVGLWWFFRRRDWL</sequence>
<dbReference type="InterPro" id="IPR045861">
    <property type="entry name" value="CorA_cytoplasmic_dom"/>
</dbReference>
<dbReference type="GO" id="GO:0000287">
    <property type="term" value="F:magnesium ion binding"/>
    <property type="evidence" value="ECO:0007669"/>
    <property type="project" value="TreeGrafter"/>
</dbReference>
<feature type="transmembrane region" description="Helical" evidence="8">
    <location>
        <begin position="297"/>
        <end position="317"/>
    </location>
</feature>
<dbReference type="Gene3D" id="3.30.460.20">
    <property type="entry name" value="CorA soluble domain-like"/>
    <property type="match status" value="1"/>
</dbReference>
<dbReference type="Gene3D" id="1.20.58.340">
    <property type="entry name" value="Magnesium transport protein CorA, transmembrane region"/>
    <property type="match status" value="2"/>
</dbReference>
<dbReference type="GO" id="GO:0015087">
    <property type="term" value="F:cobalt ion transmembrane transporter activity"/>
    <property type="evidence" value="ECO:0007669"/>
    <property type="project" value="TreeGrafter"/>
</dbReference>
<gene>
    <name evidence="9" type="ORF">BCF44_105512</name>
</gene>
<dbReference type="PANTHER" id="PTHR46494:SF1">
    <property type="entry name" value="CORA FAMILY METAL ION TRANSPORTER (EUROFUNG)"/>
    <property type="match status" value="1"/>
</dbReference>
<evidence type="ECO:0000256" key="7">
    <source>
        <dbReference type="ARBA" id="ARBA00023136"/>
    </source>
</evidence>
<dbReference type="GO" id="GO:0015095">
    <property type="term" value="F:magnesium ion transmembrane transporter activity"/>
    <property type="evidence" value="ECO:0007669"/>
    <property type="project" value="TreeGrafter"/>
</dbReference>
<evidence type="ECO:0000256" key="5">
    <source>
        <dbReference type="ARBA" id="ARBA00022692"/>
    </source>
</evidence>
<keyword evidence="10" id="KW-1185">Reference proteome</keyword>
<dbReference type="Proteomes" id="UP000256269">
    <property type="component" value="Unassembled WGS sequence"/>
</dbReference>
<accession>A0A3E0HQ05</accession>
<dbReference type="SUPFAM" id="SSF143865">
    <property type="entry name" value="CorA soluble domain-like"/>
    <property type="match status" value="1"/>
</dbReference>
<dbReference type="PANTHER" id="PTHR46494">
    <property type="entry name" value="CORA FAMILY METAL ION TRANSPORTER (EUROFUNG)"/>
    <property type="match status" value="1"/>
</dbReference>
<dbReference type="SUPFAM" id="SSF144083">
    <property type="entry name" value="Magnesium transport protein CorA, transmembrane region"/>
    <property type="match status" value="1"/>
</dbReference>
<dbReference type="Pfam" id="PF01544">
    <property type="entry name" value="CorA"/>
    <property type="match status" value="1"/>
</dbReference>
<dbReference type="InterPro" id="IPR002523">
    <property type="entry name" value="MgTranspt_CorA/ZnTranspt_ZntB"/>
</dbReference>
<dbReference type="OrthoDB" id="9803416at2"/>
<evidence type="ECO:0000313" key="10">
    <source>
        <dbReference type="Proteomes" id="UP000256269"/>
    </source>
</evidence>
<dbReference type="CDD" id="cd12822">
    <property type="entry name" value="TmCorA-like"/>
    <property type="match status" value="1"/>
</dbReference>
<keyword evidence="6 8" id="KW-1133">Transmembrane helix</keyword>
<dbReference type="RefSeq" id="WP_116175390.1">
    <property type="nucleotide sequence ID" value="NZ_CP144375.1"/>
</dbReference>
<comment type="similarity">
    <text evidence="2">Belongs to the CorA metal ion transporter (MIT) (TC 1.A.35) family.</text>
</comment>
<dbReference type="InterPro" id="IPR045863">
    <property type="entry name" value="CorA_TM1_TM2"/>
</dbReference>
<keyword evidence="7 8" id="KW-0472">Membrane</keyword>
<dbReference type="GO" id="GO:0050897">
    <property type="term" value="F:cobalt ion binding"/>
    <property type="evidence" value="ECO:0007669"/>
    <property type="project" value="TreeGrafter"/>
</dbReference>
<dbReference type="EMBL" id="QUNO01000005">
    <property type="protein sequence ID" value="REH48653.1"/>
    <property type="molecule type" value="Genomic_DNA"/>
</dbReference>